<evidence type="ECO:0000313" key="2">
    <source>
        <dbReference type="EMBL" id="CBJ31900.1"/>
    </source>
</evidence>
<reference evidence="2 3" key="1">
    <citation type="journal article" date="2010" name="Nature">
        <title>The Ectocarpus genome and the independent evolution of multicellularity in brown algae.</title>
        <authorList>
            <person name="Cock J.M."/>
            <person name="Sterck L."/>
            <person name="Rouze P."/>
            <person name="Scornet D."/>
            <person name="Allen A.E."/>
            <person name="Amoutzias G."/>
            <person name="Anthouard V."/>
            <person name="Artiguenave F."/>
            <person name="Aury J.M."/>
            <person name="Badger J.H."/>
            <person name="Beszteri B."/>
            <person name="Billiau K."/>
            <person name="Bonnet E."/>
            <person name="Bothwell J.H."/>
            <person name="Bowler C."/>
            <person name="Boyen C."/>
            <person name="Brownlee C."/>
            <person name="Carrano C.J."/>
            <person name="Charrier B."/>
            <person name="Cho G.Y."/>
            <person name="Coelho S.M."/>
            <person name="Collen J."/>
            <person name="Corre E."/>
            <person name="Da Silva C."/>
            <person name="Delage L."/>
            <person name="Delaroque N."/>
            <person name="Dittami S.M."/>
            <person name="Doulbeau S."/>
            <person name="Elias M."/>
            <person name="Farnham G."/>
            <person name="Gachon C.M."/>
            <person name="Gschloessl B."/>
            <person name="Heesch S."/>
            <person name="Jabbari K."/>
            <person name="Jubin C."/>
            <person name="Kawai H."/>
            <person name="Kimura K."/>
            <person name="Kloareg B."/>
            <person name="Kupper F.C."/>
            <person name="Lang D."/>
            <person name="Le Bail A."/>
            <person name="Leblanc C."/>
            <person name="Lerouge P."/>
            <person name="Lohr M."/>
            <person name="Lopez P.J."/>
            <person name="Martens C."/>
            <person name="Maumus F."/>
            <person name="Michel G."/>
            <person name="Miranda-Saavedra D."/>
            <person name="Morales J."/>
            <person name="Moreau H."/>
            <person name="Motomura T."/>
            <person name="Nagasato C."/>
            <person name="Napoli C.A."/>
            <person name="Nelson D.R."/>
            <person name="Nyvall-Collen P."/>
            <person name="Peters A.F."/>
            <person name="Pommier C."/>
            <person name="Potin P."/>
            <person name="Poulain J."/>
            <person name="Quesneville H."/>
            <person name="Read B."/>
            <person name="Rensing S.A."/>
            <person name="Ritter A."/>
            <person name="Rousvoal S."/>
            <person name="Samanta M."/>
            <person name="Samson G."/>
            <person name="Schroeder D.C."/>
            <person name="Segurens B."/>
            <person name="Strittmatter M."/>
            <person name="Tonon T."/>
            <person name="Tregear J.W."/>
            <person name="Valentin K."/>
            <person name="von Dassow P."/>
            <person name="Yamagishi T."/>
            <person name="Van de Peer Y."/>
            <person name="Wincker P."/>
        </authorList>
    </citation>
    <scope>NUCLEOTIDE SEQUENCE [LARGE SCALE GENOMIC DNA]</scope>
    <source>
        <strain evidence="3">Ec32 / CCAP1310/4</strain>
    </source>
</reference>
<evidence type="ECO:0000256" key="1">
    <source>
        <dbReference type="SAM" id="MobiDB-lite"/>
    </source>
</evidence>
<feature type="compositionally biased region" description="Acidic residues" evidence="1">
    <location>
        <begin position="1167"/>
        <end position="1180"/>
    </location>
</feature>
<feature type="region of interest" description="Disordered" evidence="1">
    <location>
        <begin position="301"/>
        <end position="376"/>
    </location>
</feature>
<feature type="region of interest" description="Disordered" evidence="1">
    <location>
        <begin position="1201"/>
        <end position="1220"/>
    </location>
</feature>
<dbReference type="InParanoid" id="D7FVH9"/>
<feature type="region of interest" description="Disordered" evidence="1">
    <location>
        <begin position="1"/>
        <end position="65"/>
    </location>
</feature>
<feature type="compositionally biased region" description="Polar residues" evidence="1">
    <location>
        <begin position="1"/>
        <end position="13"/>
    </location>
</feature>
<protein>
    <recommendedName>
        <fullName evidence="4">MSP domain-containing protein</fullName>
    </recommendedName>
</protein>
<dbReference type="Proteomes" id="UP000002630">
    <property type="component" value="Linkage Group LG03"/>
</dbReference>
<feature type="region of interest" description="Disordered" evidence="1">
    <location>
        <begin position="1163"/>
        <end position="1193"/>
    </location>
</feature>
<feature type="compositionally biased region" description="Acidic residues" evidence="1">
    <location>
        <begin position="952"/>
        <end position="967"/>
    </location>
</feature>
<feature type="region of interest" description="Disordered" evidence="1">
    <location>
        <begin position="927"/>
        <end position="1005"/>
    </location>
</feature>
<sequence length="1302" mass="140965">MAAVEQPTSTTYAPLSDADEGLPRPESRSRSTKSPRLNGADAVRRDSTTLPEIQMAPPVDGGETGLLSQRNLEQVPRAMKELAPLVAMPPPSDAAVHSRLAKHRYSRLGRNLLFEARPAVVHFGGYVLGRAHSQCVRVVNISRTSQRLHILGPATDNFKMRCNKKGLVAPGSSEVITVDFHPREHRYHYDCLRLHTDSENLLVPLHAYPVMNDVIFPERLDFGVHALGETVRRVVKMVCKVHIEHTPVSASSAEMHLLVSVSQFNFTPIVCVVTGAGRPGVVRETALDATASNLAEDNALQDSLGPCRSSRARAQARRLRGERDRERQHHRQPHRWGRDAGSKGSFNTGKTRGHGAGYGDGSGTAAADGGEDGEGFQAARRVRGAGVRRGRGTGVSAAEEGLEARRVEAGDAEDGYGLDGGVDDRYLATAGEGADLVDTWGMRPASAEHHPYGTGKGSGAVFDAGGEWLAAEKRGEMRRPVEPWVPPTEGSVFGSTVKGPTKTTVVEGLVIPSRLDTVQATNFVLTQQPGKLKPKDLKEAIRRTRAERQRQLQEQEALRSLTLTASTEPDHDDGNGGSGRRSGRGDPSHPGGRQIADTPEGERGLQQERLQQPAQLGGRAICAYLATVVDGKSGAATRQLKEMSFLQDLADTESEERDRSFKASVEHVGEPLLSQREVERVLEEQRRGEQELLRRRREKERESLQTCLKGPSEVGERCARASLLFTAEGTQGVGFRHKPDWDLYKNDDWGRRREVLRRLVNLVGAWIIRRRAGRRLGAIQARLSGLRDRAQVAEMVERDNHEAKLSAGPLAGTSQESWKPIADGGSSANENNDYGGDDGGWEFPDLLVTSEALAAEMLAESSAVRTTMGTGSSGTHGSGGGEGGDGQYTRHSAAPPPPPPEFQLSAEDVDQYRFPIYDEGAALSRREEVVDPVGPPSDFVDIDLLPLKEPEPRDEEAEERGDGESDLSAEFGRNASSNGVRSASGWRQGLSTTERRPSKATLGRRRSSVGLRYKGFLPELPIDEASPEWCLRPQEIPREVPVTKGLLLGYSPGTTTLRAYANAPRLSSFWKPKRERRSSGLACMSGQASRGVWRPARAPPPPPPPPPNWRGDEGNGVRGTRVVGGVGSVLNRASPGDEAPAVRRRGGDNTFRLAADHATVAAAAGDELSDSESEDEEDDAPMPTPADARTVFDDTVAGRVGETGMSLSGSSYTDPPLNSDGDSAACVKREGRLGGDVGGGKVFARDRATAALEDARRTKRLKDAERLADSMVAIGAEVRNVKHAFVLQTPFHQIRPTEPERT</sequence>
<proteinExistence type="predicted"/>
<feature type="region of interest" description="Disordered" evidence="1">
    <location>
        <begin position="560"/>
        <end position="607"/>
    </location>
</feature>
<dbReference type="GO" id="GO:0097729">
    <property type="term" value="C:9+2 motile cilium"/>
    <property type="evidence" value="ECO:0007669"/>
    <property type="project" value="TreeGrafter"/>
</dbReference>
<feature type="compositionally biased region" description="Pro residues" evidence="1">
    <location>
        <begin position="1097"/>
        <end position="1108"/>
    </location>
</feature>
<gene>
    <name evidence="2" type="ORF">Esi_0291_0002</name>
</gene>
<evidence type="ECO:0000313" key="3">
    <source>
        <dbReference type="Proteomes" id="UP000002630"/>
    </source>
</evidence>
<accession>D7FVH9</accession>
<dbReference type="InterPro" id="IPR013783">
    <property type="entry name" value="Ig-like_fold"/>
</dbReference>
<feature type="region of interest" description="Disordered" evidence="1">
    <location>
        <begin position="1076"/>
        <end position="1117"/>
    </location>
</feature>
<feature type="region of interest" description="Disordered" evidence="1">
    <location>
        <begin position="864"/>
        <end position="904"/>
    </location>
</feature>
<dbReference type="Gene3D" id="2.60.40.10">
    <property type="entry name" value="Immunoglobulins"/>
    <property type="match status" value="1"/>
</dbReference>
<feature type="compositionally biased region" description="Gly residues" evidence="1">
    <location>
        <begin position="871"/>
        <end position="886"/>
    </location>
</feature>
<dbReference type="STRING" id="2880.D7FVH9"/>
<feature type="region of interest" description="Disordered" evidence="1">
    <location>
        <begin position="800"/>
        <end position="839"/>
    </location>
</feature>
<dbReference type="GO" id="GO:0003341">
    <property type="term" value="P:cilium movement"/>
    <property type="evidence" value="ECO:0007669"/>
    <property type="project" value="InterPro"/>
</dbReference>
<organism evidence="2 3">
    <name type="scientific">Ectocarpus siliculosus</name>
    <name type="common">Brown alga</name>
    <name type="synonym">Conferva siliculosa</name>
    <dbReference type="NCBI Taxonomy" id="2880"/>
    <lineage>
        <taxon>Eukaryota</taxon>
        <taxon>Sar</taxon>
        <taxon>Stramenopiles</taxon>
        <taxon>Ochrophyta</taxon>
        <taxon>PX clade</taxon>
        <taxon>Phaeophyceae</taxon>
        <taxon>Ectocarpales</taxon>
        <taxon>Ectocarpaceae</taxon>
        <taxon>Ectocarpus</taxon>
    </lineage>
</organism>
<evidence type="ECO:0008006" key="4">
    <source>
        <dbReference type="Google" id="ProtNLM"/>
    </source>
</evidence>
<name>D7FVH9_ECTSI</name>
<dbReference type="OrthoDB" id="5538672at2759"/>
<dbReference type="EMBL" id="FN648477">
    <property type="protein sequence ID" value="CBJ31900.1"/>
    <property type="molecule type" value="Genomic_DNA"/>
</dbReference>
<dbReference type="eggNOG" id="ENOG502QT0T">
    <property type="taxonomic scope" value="Eukaryota"/>
</dbReference>
<dbReference type="PANTHER" id="PTHR46500:SF1">
    <property type="entry name" value="CILIA- AND FLAGELLA-ASSOCIATED PROTEIN 221"/>
    <property type="match status" value="1"/>
</dbReference>
<dbReference type="PANTHER" id="PTHR46500">
    <property type="entry name" value="CILIA- AND FLAGELLA-ASSOCIATED PROTEIN 221"/>
    <property type="match status" value="1"/>
</dbReference>
<dbReference type="InterPro" id="IPR029676">
    <property type="entry name" value="CFAP221"/>
</dbReference>
<keyword evidence="3" id="KW-1185">Reference proteome</keyword>
<dbReference type="GO" id="GO:0044458">
    <property type="term" value="P:motile cilium assembly"/>
    <property type="evidence" value="ECO:0007669"/>
    <property type="project" value="TreeGrafter"/>
</dbReference>
<dbReference type="EMBL" id="FN649728">
    <property type="protein sequence ID" value="CBJ31900.1"/>
    <property type="molecule type" value="Genomic_DNA"/>
</dbReference>